<keyword evidence="4" id="KW-0560">Oxidoreductase</keyword>
<sequence length="429" mass="49138">MGSEFFLIGKIFVLITGASKDIGREIAIKYSNILDNGSHFLLIARNKTGLRETTSRMSNRVHVDYASIDLSIAKADQLEDLIRKRVNPHDYDGAVVIHDVGSVGDISPLTDEMDNFGVWEKCYNLNVFSPAVLTSAFMKIFNDKVRAKKLVINLTSWASLTPYQSLGYYNSAEAAREMYFKVFAKEFPKVNVLNYSPHMVDTDLLRKMESINRTSEVPEYIRKSRREGKVITTIQAANDMIRKRINPNKYDHAIIIHNVGTFGDTSQLTGEMNNFRVREKMYDLNVFLSAVLNSVFMKILNDKVKAKKLVINMSSFSGKTPFQSSAYYCSAKAAREIYMRQFYTQFGFKIFAQEFLDVNVLNYPPYMVDNDLFRTSKNITRTTELPRSLKKGRQEGKVLTPIQVGHRLIAIIWRQKSKLGAYIDYYDPI</sequence>
<dbReference type="GO" id="GO:0006729">
    <property type="term" value="P:tetrahydrobiopterin biosynthetic process"/>
    <property type="evidence" value="ECO:0007669"/>
    <property type="project" value="TreeGrafter"/>
</dbReference>
<dbReference type="InterPro" id="IPR036291">
    <property type="entry name" value="NAD(P)-bd_dom_sf"/>
</dbReference>
<evidence type="ECO:0000256" key="2">
    <source>
        <dbReference type="ARBA" id="ARBA00022490"/>
    </source>
</evidence>
<dbReference type="InterPro" id="IPR002347">
    <property type="entry name" value="SDR_fam"/>
</dbReference>
<keyword evidence="2" id="KW-0963">Cytoplasm</keyword>
<dbReference type="Pfam" id="PF00106">
    <property type="entry name" value="adh_short"/>
    <property type="match status" value="1"/>
</dbReference>
<dbReference type="PANTHER" id="PTHR44085">
    <property type="entry name" value="SEPIAPTERIN REDUCTASE"/>
    <property type="match status" value="1"/>
</dbReference>
<organism evidence="5 6">
    <name type="scientific">Cotesia congregata</name>
    <name type="common">Parasitoid wasp</name>
    <name type="synonym">Apanteles congregatus</name>
    <dbReference type="NCBI Taxonomy" id="51543"/>
    <lineage>
        <taxon>Eukaryota</taxon>
        <taxon>Metazoa</taxon>
        <taxon>Ecdysozoa</taxon>
        <taxon>Arthropoda</taxon>
        <taxon>Hexapoda</taxon>
        <taxon>Insecta</taxon>
        <taxon>Pterygota</taxon>
        <taxon>Neoptera</taxon>
        <taxon>Endopterygota</taxon>
        <taxon>Hymenoptera</taxon>
        <taxon>Apocrita</taxon>
        <taxon>Ichneumonoidea</taxon>
        <taxon>Braconidae</taxon>
        <taxon>Microgastrinae</taxon>
        <taxon>Cotesia</taxon>
    </lineage>
</organism>
<reference evidence="5" key="1">
    <citation type="submission" date="2021-04" db="EMBL/GenBank/DDBJ databases">
        <authorList>
            <person name="Chebbi M.A.C M."/>
        </authorList>
    </citation>
    <scope>NUCLEOTIDE SEQUENCE</scope>
</reference>
<proteinExistence type="predicted"/>
<evidence type="ECO:0000313" key="5">
    <source>
        <dbReference type="EMBL" id="CAG5103245.1"/>
    </source>
</evidence>
<dbReference type="OrthoDB" id="153074at2759"/>
<comment type="caution">
    <text evidence="5">The sequence shown here is derived from an EMBL/GenBank/DDBJ whole genome shotgun (WGS) entry which is preliminary data.</text>
</comment>
<dbReference type="PANTHER" id="PTHR44085:SF2">
    <property type="entry name" value="SEPIAPTERIN REDUCTASE"/>
    <property type="match status" value="1"/>
</dbReference>
<protein>
    <submittedName>
        <fullName evidence="5">Similar to SPR: Sepiapterin reductase (Meriones unguiculatus)</fullName>
    </submittedName>
</protein>
<dbReference type="AlphaFoldDB" id="A0A8J2HMI3"/>
<keyword evidence="6" id="KW-1185">Reference proteome</keyword>
<evidence type="ECO:0000256" key="4">
    <source>
        <dbReference type="ARBA" id="ARBA00023002"/>
    </source>
</evidence>
<dbReference type="Gene3D" id="3.40.50.720">
    <property type="entry name" value="NAD(P)-binding Rossmann-like Domain"/>
    <property type="match status" value="2"/>
</dbReference>
<dbReference type="InterPro" id="IPR051721">
    <property type="entry name" value="Biopterin_syn/organic_redct"/>
</dbReference>
<dbReference type="Proteomes" id="UP000786811">
    <property type="component" value="Unassembled WGS sequence"/>
</dbReference>
<accession>A0A8J2HMI3</accession>
<keyword evidence="3" id="KW-0521">NADP</keyword>
<evidence type="ECO:0000256" key="1">
    <source>
        <dbReference type="ARBA" id="ARBA00004496"/>
    </source>
</evidence>
<gene>
    <name evidence="5" type="ORF">HICCMSTLAB_LOCUS11413</name>
</gene>
<evidence type="ECO:0000313" key="6">
    <source>
        <dbReference type="Proteomes" id="UP000786811"/>
    </source>
</evidence>
<dbReference type="GO" id="GO:0005737">
    <property type="term" value="C:cytoplasm"/>
    <property type="evidence" value="ECO:0007669"/>
    <property type="project" value="UniProtKB-SubCell"/>
</dbReference>
<name>A0A8J2HMI3_COTCN</name>
<dbReference type="GO" id="GO:0004757">
    <property type="term" value="F:sepiapterin reductase (NADP+) activity"/>
    <property type="evidence" value="ECO:0007669"/>
    <property type="project" value="TreeGrafter"/>
</dbReference>
<dbReference type="PRINTS" id="PR00081">
    <property type="entry name" value="GDHRDH"/>
</dbReference>
<dbReference type="EMBL" id="CAJNRD030001123">
    <property type="protein sequence ID" value="CAG5103245.1"/>
    <property type="molecule type" value="Genomic_DNA"/>
</dbReference>
<comment type="subcellular location">
    <subcellularLocation>
        <location evidence="1">Cytoplasm</location>
    </subcellularLocation>
</comment>
<dbReference type="SUPFAM" id="SSF51735">
    <property type="entry name" value="NAD(P)-binding Rossmann-fold domains"/>
    <property type="match status" value="2"/>
</dbReference>
<evidence type="ECO:0000256" key="3">
    <source>
        <dbReference type="ARBA" id="ARBA00022857"/>
    </source>
</evidence>